<keyword evidence="3 7" id="KW-0547">Nucleotide-binding</keyword>
<dbReference type="GO" id="GO:0004818">
    <property type="term" value="F:glutamate-tRNA ligase activity"/>
    <property type="evidence" value="ECO:0007669"/>
    <property type="project" value="TreeGrafter"/>
</dbReference>
<evidence type="ECO:0000313" key="10">
    <source>
        <dbReference type="Proteomes" id="UP000525652"/>
    </source>
</evidence>
<dbReference type="Proteomes" id="UP000525652">
    <property type="component" value="Unassembled WGS sequence"/>
</dbReference>
<evidence type="ECO:0000256" key="1">
    <source>
        <dbReference type="ARBA" id="ARBA00022598"/>
    </source>
</evidence>
<keyword evidence="10" id="KW-1185">Reference proteome</keyword>
<evidence type="ECO:0000256" key="2">
    <source>
        <dbReference type="ARBA" id="ARBA00022723"/>
    </source>
</evidence>
<comment type="similarity">
    <text evidence="7">Belongs to the class-I aminoacyl-tRNA synthetase family.</text>
</comment>
<dbReference type="InterPro" id="IPR020058">
    <property type="entry name" value="Glu/Gln-tRNA-synth_Ib_cat-dom"/>
</dbReference>
<name>A0A7X1AWY5_9BACT</name>
<sequence length="283" mass="32216">MYSSYRGRLAPTPSGLLHAGHARTFLAVWRRVREESGTLVFRVEDIDRERCRPEFEVAAREDLAWLGIDWDEGGGREGDFGPYRQSDRGELHRQVWLQLIRDGWVYPADFSRKEILRHQPRRESDGGILFPDALREAHESGQTAEPNPAINWRFRVPDGEIIEFEDGEKGRQRYVAGKDFGDFLVWRKAGGPSYELAVVADDIAMKITEVVRGEDLLLSTARQLLLYRALGAVAPGFRHVPLVRDRAGVRLSKTARSVAIRELRDEGWSPAQILAWPDRGDQS</sequence>
<evidence type="ECO:0000259" key="8">
    <source>
        <dbReference type="Pfam" id="PF00749"/>
    </source>
</evidence>
<dbReference type="PROSITE" id="PS00178">
    <property type="entry name" value="AA_TRNA_LIGASE_I"/>
    <property type="match status" value="1"/>
</dbReference>
<evidence type="ECO:0000256" key="7">
    <source>
        <dbReference type="RuleBase" id="RU363037"/>
    </source>
</evidence>
<dbReference type="Gene3D" id="3.40.50.620">
    <property type="entry name" value="HUPs"/>
    <property type="match status" value="1"/>
</dbReference>
<dbReference type="AlphaFoldDB" id="A0A7X1AWY5"/>
<dbReference type="PANTHER" id="PTHR43311:SF1">
    <property type="entry name" value="GLUTAMYL-Q TRNA(ASP) SYNTHETASE"/>
    <property type="match status" value="1"/>
</dbReference>
<proteinExistence type="inferred from homology"/>
<dbReference type="GO" id="GO:0005829">
    <property type="term" value="C:cytosol"/>
    <property type="evidence" value="ECO:0007669"/>
    <property type="project" value="TreeGrafter"/>
</dbReference>
<dbReference type="GO" id="GO:0005524">
    <property type="term" value="F:ATP binding"/>
    <property type="evidence" value="ECO:0007669"/>
    <property type="project" value="UniProtKB-KW"/>
</dbReference>
<feature type="domain" description="Glutamyl/glutaminyl-tRNA synthetase class Ib catalytic" evidence="8">
    <location>
        <begin position="6"/>
        <end position="274"/>
    </location>
</feature>
<organism evidence="9 10">
    <name type="scientific">Puniceicoccus vermicola</name>
    <dbReference type="NCBI Taxonomy" id="388746"/>
    <lineage>
        <taxon>Bacteria</taxon>
        <taxon>Pseudomonadati</taxon>
        <taxon>Verrucomicrobiota</taxon>
        <taxon>Opitutia</taxon>
        <taxon>Puniceicoccales</taxon>
        <taxon>Puniceicoccaceae</taxon>
        <taxon>Puniceicoccus</taxon>
    </lineage>
</organism>
<protein>
    <submittedName>
        <fullName evidence="9">tRNA glutamyl-Q synthetase</fullName>
    </submittedName>
</protein>
<evidence type="ECO:0000256" key="4">
    <source>
        <dbReference type="ARBA" id="ARBA00022833"/>
    </source>
</evidence>
<evidence type="ECO:0000256" key="3">
    <source>
        <dbReference type="ARBA" id="ARBA00022741"/>
    </source>
</evidence>
<evidence type="ECO:0000256" key="5">
    <source>
        <dbReference type="ARBA" id="ARBA00022840"/>
    </source>
</evidence>
<gene>
    <name evidence="9" type="ORF">H5P30_06210</name>
</gene>
<evidence type="ECO:0000256" key="6">
    <source>
        <dbReference type="ARBA" id="ARBA00023146"/>
    </source>
</evidence>
<keyword evidence="2" id="KW-0479">Metal-binding</keyword>
<reference evidence="9 10" key="1">
    <citation type="submission" date="2020-07" db="EMBL/GenBank/DDBJ databases">
        <authorList>
            <person name="Feng X."/>
        </authorList>
    </citation>
    <scope>NUCLEOTIDE SEQUENCE [LARGE SCALE GENOMIC DNA]</scope>
    <source>
        <strain evidence="9 10">JCM14086</strain>
    </source>
</reference>
<keyword evidence="5 7" id="KW-0067">ATP-binding</keyword>
<dbReference type="Pfam" id="PF00749">
    <property type="entry name" value="tRNA-synt_1c"/>
    <property type="match status" value="1"/>
</dbReference>
<dbReference type="InterPro" id="IPR001412">
    <property type="entry name" value="aa-tRNA-synth_I_CS"/>
</dbReference>
<keyword evidence="6 7" id="KW-0030">Aminoacyl-tRNA synthetase</keyword>
<evidence type="ECO:0000313" key="9">
    <source>
        <dbReference type="EMBL" id="MBC2601367.1"/>
    </source>
</evidence>
<dbReference type="SUPFAM" id="SSF52374">
    <property type="entry name" value="Nucleotidylyl transferase"/>
    <property type="match status" value="1"/>
</dbReference>
<keyword evidence="7" id="KW-0648">Protein biosynthesis</keyword>
<keyword evidence="4" id="KW-0862">Zinc</keyword>
<dbReference type="EMBL" id="JACHVA010000053">
    <property type="protein sequence ID" value="MBC2601367.1"/>
    <property type="molecule type" value="Genomic_DNA"/>
</dbReference>
<dbReference type="InterPro" id="IPR000924">
    <property type="entry name" value="Glu/Gln-tRNA-synth"/>
</dbReference>
<dbReference type="PRINTS" id="PR00987">
    <property type="entry name" value="TRNASYNTHGLU"/>
</dbReference>
<comment type="caution">
    <text evidence="9">The sequence shown here is derived from an EMBL/GenBank/DDBJ whole genome shotgun (WGS) entry which is preliminary data.</text>
</comment>
<dbReference type="GO" id="GO:0006424">
    <property type="term" value="P:glutamyl-tRNA aminoacylation"/>
    <property type="evidence" value="ECO:0007669"/>
    <property type="project" value="TreeGrafter"/>
</dbReference>
<dbReference type="InterPro" id="IPR014729">
    <property type="entry name" value="Rossmann-like_a/b/a_fold"/>
</dbReference>
<keyword evidence="1 7" id="KW-0436">Ligase</keyword>
<dbReference type="InterPro" id="IPR049940">
    <property type="entry name" value="GluQ/Sye"/>
</dbReference>
<dbReference type="PANTHER" id="PTHR43311">
    <property type="entry name" value="GLUTAMATE--TRNA LIGASE"/>
    <property type="match status" value="1"/>
</dbReference>
<accession>A0A7X1AWY5</accession>